<proteinExistence type="predicted"/>
<reference evidence="6 7" key="1">
    <citation type="submission" date="2013-07" db="EMBL/GenBank/DDBJ databases">
        <authorList>
            <consortium name="DOE Joint Genome Institute"/>
            <person name="Eisen J."/>
            <person name="Huntemann M."/>
            <person name="Han J."/>
            <person name="Chen A."/>
            <person name="Kyrpides N."/>
            <person name="Mavromatis K."/>
            <person name="Markowitz V."/>
            <person name="Palaniappan K."/>
            <person name="Ivanova N."/>
            <person name="Schaumberg A."/>
            <person name="Pati A."/>
            <person name="Liolios K."/>
            <person name="Nordberg H.P."/>
            <person name="Cantor M.N."/>
            <person name="Hua S.X."/>
            <person name="Woyke T."/>
        </authorList>
    </citation>
    <scope>NUCLEOTIDE SEQUENCE [LARGE SCALE GENOMIC DNA]</scope>
    <source>
        <strain evidence="6 7">DSM 44712</strain>
    </source>
</reference>
<evidence type="ECO:0000256" key="2">
    <source>
        <dbReference type="ARBA" id="ARBA00023125"/>
    </source>
</evidence>
<dbReference type="HOGENOM" id="CLU_069356_17_1_11"/>
<dbReference type="AlphaFoldDB" id="A0A010YJX6"/>
<dbReference type="PATRIC" id="fig|927661.3.peg.1605"/>
<sequence length="160" mass="18276">MSATSLPRRLDARRNRDLILRVAAEAFTRDGELVSLDDVARRAGLGRATVYRHFPDRTALGFAVATERLVDLARRLETASFRELLHAVLVEQQRFRDLPRRRYTDALLTVLRPAFRRAHEEGRLRKDLELADLPIVFEMVDGVAERLVQALLDGLFEKAA</sequence>
<evidence type="ECO:0000259" key="5">
    <source>
        <dbReference type="PROSITE" id="PS50977"/>
    </source>
</evidence>
<dbReference type="GO" id="GO:0003700">
    <property type="term" value="F:DNA-binding transcription factor activity"/>
    <property type="evidence" value="ECO:0007669"/>
    <property type="project" value="TreeGrafter"/>
</dbReference>
<dbReference type="RefSeq" id="WP_157017496.1">
    <property type="nucleotide sequence ID" value="NZ_KK073874.1"/>
</dbReference>
<keyword evidence="7" id="KW-1185">Reference proteome</keyword>
<dbReference type="PROSITE" id="PS50977">
    <property type="entry name" value="HTH_TETR_2"/>
    <property type="match status" value="1"/>
</dbReference>
<organism evidence="6 7">
    <name type="scientific">Cryptosporangium arvum DSM 44712</name>
    <dbReference type="NCBI Taxonomy" id="927661"/>
    <lineage>
        <taxon>Bacteria</taxon>
        <taxon>Bacillati</taxon>
        <taxon>Actinomycetota</taxon>
        <taxon>Actinomycetes</taxon>
        <taxon>Cryptosporangiales</taxon>
        <taxon>Cryptosporangiaceae</taxon>
        <taxon>Cryptosporangium</taxon>
    </lineage>
</organism>
<dbReference type="InterPro" id="IPR050109">
    <property type="entry name" value="HTH-type_TetR-like_transc_reg"/>
</dbReference>
<evidence type="ECO:0000313" key="6">
    <source>
        <dbReference type="EMBL" id="EXG80555.1"/>
    </source>
</evidence>
<dbReference type="InterPro" id="IPR036271">
    <property type="entry name" value="Tet_transcr_reg_TetR-rel_C_sf"/>
</dbReference>
<evidence type="ECO:0000256" key="4">
    <source>
        <dbReference type="PROSITE-ProRule" id="PRU00335"/>
    </source>
</evidence>
<comment type="caution">
    <text evidence="6">The sequence shown here is derived from an EMBL/GenBank/DDBJ whole genome shotgun (WGS) entry which is preliminary data.</text>
</comment>
<dbReference type="OrthoDB" id="3617113at2"/>
<dbReference type="PRINTS" id="PR00455">
    <property type="entry name" value="HTHTETR"/>
</dbReference>
<keyword evidence="3" id="KW-0804">Transcription</keyword>
<dbReference type="EMBL" id="JFBT01000001">
    <property type="protein sequence ID" value="EXG80555.1"/>
    <property type="molecule type" value="Genomic_DNA"/>
</dbReference>
<feature type="DNA-binding region" description="H-T-H motif" evidence="4">
    <location>
        <begin position="35"/>
        <end position="54"/>
    </location>
</feature>
<evidence type="ECO:0000256" key="1">
    <source>
        <dbReference type="ARBA" id="ARBA00023015"/>
    </source>
</evidence>
<dbReference type="Gene3D" id="1.10.357.10">
    <property type="entry name" value="Tetracycline Repressor, domain 2"/>
    <property type="match status" value="1"/>
</dbReference>
<feature type="domain" description="HTH tetR-type" evidence="5">
    <location>
        <begin position="13"/>
        <end position="72"/>
    </location>
</feature>
<keyword evidence="2 4" id="KW-0238">DNA-binding</keyword>
<dbReference type="InterPro" id="IPR001647">
    <property type="entry name" value="HTH_TetR"/>
</dbReference>
<gene>
    <name evidence="6" type="ORF">CryarDRAFT_1635</name>
</gene>
<evidence type="ECO:0000313" key="7">
    <source>
        <dbReference type="Proteomes" id="UP000021053"/>
    </source>
</evidence>
<keyword evidence="1" id="KW-0805">Transcription regulation</keyword>
<accession>A0A010YJX6</accession>
<dbReference type="InterPro" id="IPR009057">
    <property type="entry name" value="Homeodomain-like_sf"/>
</dbReference>
<dbReference type="Proteomes" id="UP000021053">
    <property type="component" value="Unassembled WGS sequence"/>
</dbReference>
<dbReference type="PANTHER" id="PTHR30055:SF234">
    <property type="entry name" value="HTH-TYPE TRANSCRIPTIONAL REGULATOR BETI"/>
    <property type="match status" value="1"/>
</dbReference>
<dbReference type="SUPFAM" id="SSF46689">
    <property type="entry name" value="Homeodomain-like"/>
    <property type="match status" value="1"/>
</dbReference>
<dbReference type="SUPFAM" id="SSF48498">
    <property type="entry name" value="Tetracyclin repressor-like, C-terminal domain"/>
    <property type="match status" value="1"/>
</dbReference>
<dbReference type="GO" id="GO:0000976">
    <property type="term" value="F:transcription cis-regulatory region binding"/>
    <property type="evidence" value="ECO:0007669"/>
    <property type="project" value="TreeGrafter"/>
</dbReference>
<evidence type="ECO:0000256" key="3">
    <source>
        <dbReference type="ARBA" id="ARBA00023163"/>
    </source>
</evidence>
<dbReference type="Pfam" id="PF00440">
    <property type="entry name" value="TetR_N"/>
    <property type="match status" value="1"/>
</dbReference>
<dbReference type="PANTHER" id="PTHR30055">
    <property type="entry name" value="HTH-TYPE TRANSCRIPTIONAL REGULATOR RUTR"/>
    <property type="match status" value="1"/>
</dbReference>
<protein>
    <submittedName>
        <fullName evidence="6">Transcriptional regulator, TetR family</fullName>
    </submittedName>
</protein>
<name>A0A010YJX6_9ACTN</name>